<evidence type="ECO:0000259" key="2">
    <source>
        <dbReference type="PROSITE" id="PS50048"/>
    </source>
</evidence>
<sequence length="490" mass="55167">MACRFLATAIITMVGVPGRSKGCITCRQRRKGCGLEKPTCLQCTKAGLKCGGYDAPRVFVVSTPDSRHPGYSLKATTTAPQPPSALWHRIQRNQVSGEIANLRLLARPEEQRRCIHLFWEAYFPSGQPIPLNLIRSYTCTWTETARKLYKEEESLRYALWANCLLVTGNQYGATWMVKEASILYGKALSGLRASLESSQGAKRSALIATVKLLGMFEAFSRQPDSGETANHPPSWQRHHAGELALFIARTPLAHISGDAHHVFADERVEMALSSILRRRRLVLSTPEWKAIPWQHIPKDMKDILVDVLIEMPGLVEDLDEMRSSSEDDLERREDLRLQLARKCWGYHRDLLSWLDLLNRIVQPPDGSPCPDAKPKSPGPKDVVTHIAQVHGMSLFWLTSLVLYSVLRMVCGSEEILPERADPIYHARRLVEAINALMRPEAGLYGRQSATLQIEVATEYIIEMDPSSEESEALLTTLKSLRSDRELRLQL</sequence>
<dbReference type="PANTHER" id="PTHR38111">
    <property type="entry name" value="ZN(2)-C6 FUNGAL-TYPE DOMAIN-CONTAINING PROTEIN-RELATED"/>
    <property type="match status" value="1"/>
</dbReference>
<protein>
    <recommendedName>
        <fullName evidence="2">Zn(2)-C6 fungal-type domain-containing protein</fullName>
    </recommendedName>
</protein>
<dbReference type="PROSITE" id="PS00463">
    <property type="entry name" value="ZN2_CY6_FUNGAL_1"/>
    <property type="match status" value="1"/>
</dbReference>
<dbReference type="InterPro" id="IPR001138">
    <property type="entry name" value="Zn2Cys6_DnaBD"/>
</dbReference>
<keyword evidence="1" id="KW-0539">Nucleus</keyword>
<evidence type="ECO:0000313" key="4">
    <source>
        <dbReference type="Proteomes" id="UP001285441"/>
    </source>
</evidence>
<dbReference type="PROSITE" id="PS50048">
    <property type="entry name" value="ZN2_CY6_FUNGAL_2"/>
    <property type="match status" value="1"/>
</dbReference>
<comment type="caution">
    <text evidence="3">The sequence shown here is derived from an EMBL/GenBank/DDBJ whole genome shotgun (WGS) entry which is preliminary data.</text>
</comment>
<accession>A0AAE0N4J7</accession>
<dbReference type="AlphaFoldDB" id="A0AAE0N4J7"/>
<reference evidence="3" key="1">
    <citation type="journal article" date="2023" name="Mol. Phylogenet. Evol.">
        <title>Genome-scale phylogeny and comparative genomics of the fungal order Sordariales.</title>
        <authorList>
            <person name="Hensen N."/>
            <person name="Bonometti L."/>
            <person name="Westerberg I."/>
            <person name="Brannstrom I.O."/>
            <person name="Guillou S."/>
            <person name="Cros-Aarteil S."/>
            <person name="Calhoun S."/>
            <person name="Haridas S."/>
            <person name="Kuo A."/>
            <person name="Mondo S."/>
            <person name="Pangilinan J."/>
            <person name="Riley R."/>
            <person name="LaButti K."/>
            <person name="Andreopoulos B."/>
            <person name="Lipzen A."/>
            <person name="Chen C."/>
            <person name="Yan M."/>
            <person name="Daum C."/>
            <person name="Ng V."/>
            <person name="Clum A."/>
            <person name="Steindorff A."/>
            <person name="Ohm R.A."/>
            <person name="Martin F."/>
            <person name="Silar P."/>
            <person name="Natvig D.O."/>
            <person name="Lalanne C."/>
            <person name="Gautier V."/>
            <person name="Ament-Velasquez S.L."/>
            <person name="Kruys A."/>
            <person name="Hutchinson M.I."/>
            <person name="Powell A.J."/>
            <person name="Barry K."/>
            <person name="Miller A.N."/>
            <person name="Grigoriev I.V."/>
            <person name="Debuchy R."/>
            <person name="Gladieux P."/>
            <person name="Hiltunen Thoren M."/>
            <person name="Johannesson H."/>
        </authorList>
    </citation>
    <scope>NUCLEOTIDE SEQUENCE</scope>
    <source>
        <strain evidence="3">CBS 232.78</strain>
    </source>
</reference>
<gene>
    <name evidence="3" type="ORF">B0H63DRAFT_422358</name>
</gene>
<dbReference type="Proteomes" id="UP001285441">
    <property type="component" value="Unassembled WGS sequence"/>
</dbReference>
<feature type="domain" description="Zn(2)-C6 fungal-type" evidence="2">
    <location>
        <begin position="22"/>
        <end position="50"/>
    </location>
</feature>
<evidence type="ECO:0000256" key="1">
    <source>
        <dbReference type="ARBA" id="ARBA00023242"/>
    </source>
</evidence>
<dbReference type="SMART" id="SM00066">
    <property type="entry name" value="GAL4"/>
    <property type="match status" value="1"/>
</dbReference>
<keyword evidence="4" id="KW-1185">Reference proteome</keyword>
<dbReference type="PANTHER" id="PTHR38111:SF11">
    <property type="entry name" value="TRANSCRIPTION FACTOR DOMAIN-CONTAINING PROTEIN-RELATED"/>
    <property type="match status" value="1"/>
</dbReference>
<dbReference type="GO" id="GO:0008270">
    <property type="term" value="F:zinc ion binding"/>
    <property type="evidence" value="ECO:0007669"/>
    <property type="project" value="InterPro"/>
</dbReference>
<dbReference type="SUPFAM" id="SSF57701">
    <property type="entry name" value="Zn2/Cys6 DNA-binding domain"/>
    <property type="match status" value="1"/>
</dbReference>
<dbReference type="GO" id="GO:0000981">
    <property type="term" value="F:DNA-binding transcription factor activity, RNA polymerase II-specific"/>
    <property type="evidence" value="ECO:0007669"/>
    <property type="project" value="InterPro"/>
</dbReference>
<name>A0AAE0N4J7_9PEZI</name>
<dbReference type="InterPro" id="IPR036864">
    <property type="entry name" value="Zn2-C6_fun-type_DNA-bd_sf"/>
</dbReference>
<dbReference type="Pfam" id="PF00172">
    <property type="entry name" value="Zn_clus"/>
    <property type="match status" value="1"/>
</dbReference>
<organism evidence="3 4">
    <name type="scientific">Podospora didyma</name>
    <dbReference type="NCBI Taxonomy" id="330526"/>
    <lineage>
        <taxon>Eukaryota</taxon>
        <taxon>Fungi</taxon>
        <taxon>Dikarya</taxon>
        <taxon>Ascomycota</taxon>
        <taxon>Pezizomycotina</taxon>
        <taxon>Sordariomycetes</taxon>
        <taxon>Sordariomycetidae</taxon>
        <taxon>Sordariales</taxon>
        <taxon>Podosporaceae</taxon>
        <taxon>Podospora</taxon>
    </lineage>
</organism>
<dbReference type="EMBL" id="JAULSW010000009">
    <property type="protein sequence ID" value="KAK3370527.1"/>
    <property type="molecule type" value="Genomic_DNA"/>
</dbReference>
<proteinExistence type="predicted"/>
<evidence type="ECO:0000313" key="3">
    <source>
        <dbReference type="EMBL" id="KAK3370527.1"/>
    </source>
</evidence>
<dbReference type="InterPro" id="IPR053178">
    <property type="entry name" value="Osmoadaptation_assoc"/>
</dbReference>
<reference evidence="3" key="2">
    <citation type="submission" date="2023-06" db="EMBL/GenBank/DDBJ databases">
        <authorList>
            <consortium name="Lawrence Berkeley National Laboratory"/>
            <person name="Haridas S."/>
            <person name="Hensen N."/>
            <person name="Bonometti L."/>
            <person name="Westerberg I."/>
            <person name="Brannstrom I.O."/>
            <person name="Guillou S."/>
            <person name="Cros-Aarteil S."/>
            <person name="Calhoun S."/>
            <person name="Kuo A."/>
            <person name="Mondo S."/>
            <person name="Pangilinan J."/>
            <person name="Riley R."/>
            <person name="LaButti K."/>
            <person name="Andreopoulos B."/>
            <person name="Lipzen A."/>
            <person name="Chen C."/>
            <person name="Yanf M."/>
            <person name="Daum C."/>
            <person name="Ng V."/>
            <person name="Clum A."/>
            <person name="Steindorff A."/>
            <person name="Ohm R."/>
            <person name="Martin F."/>
            <person name="Silar P."/>
            <person name="Natvig D."/>
            <person name="Lalanne C."/>
            <person name="Gautier V."/>
            <person name="Ament-velasquez S.L."/>
            <person name="Kruys A."/>
            <person name="Hutchinson M.I."/>
            <person name="Powell A.J."/>
            <person name="Barry K."/>
            <person name="Miller A.N."/>
            <person name="Grigoriev I.V."/>
            <person name="Debuchy R."/>
            <person name="Gladieux P."/>
            <person name="Thoren M.H."/>
            <person name="Johannesson H."/>
        </authorList>
    </citation>
    <scope>NUCLEOTIDE SEQUENCE</scope>
    <source>
        <strain evidence="3">CBS 232.78</strain>
    </source>
</reference>
<dbReference type="CDD" id="cd00067">
    <property type="entry name" value="GAL4"/>
    <property type="match status" value="1"/>
</dbReference>
<dbReference type="Gene3D" id="4.10.240.10">
    <property type="entry name" value="Zn(2)-C6 fungal-type DNA-binding domain"/>
    <property type="match status" value="1"/>
</dbReference>